<dbReference type="GO" id="GO:0030246">
    <property type="term" value="F:carbohydrate binding"/>
    <property type="evidence" value="ECO:0007669"/>
    <property type="project" value="InterPro"/>
</dbReference>
<dbReference type="EMBL" id="MNBE01000398">
    <property type="protein sequence ID" value="OKP10046.1"/>
    <property type="molecule type" value="Genomic_DNA"/>
</dbReference>
<dbReference type="InterPro" id="IPR011013">
    <property type="entry name" value="Gal_mutarotase_sf_dom"/>
</dbReference>
<evidence type="ECO:0000313" key="3">
    <source>
        <dbReference type="EMBL" id="OKP10046.1"/>
    </source>
</evidence>
<sequence>MHIKRHMALAMGGLPVLAMASSSTADGDQFKEYTISANNITAKFIPNGARLMSLLVPDRSGNLQDVVFGYDNLKGCRGDKPQAKTSGSDLKNFHDRDISKGDKAIQHGLMDRTIE</sequence>
<dbReference type="InterPro" id="IPR014718">
    <property type="entry name" value="GH-type_carb-bd"/>
</dbReference>
<organism evidence="3 4">
    <name type="scientific">Penicillium subrubescens</name>
    <dbReference type="NCBI Taxonomy" id="1316194"/>
    <lineage>
        <taxon>Eukaryota</taxon>
        <taxon>Fungi</taxon>
        <taxon>Dikarya</taxon>
        <taxon>Ascomycota</taxon>
        <taxon>Pezizomycotina</taxon>
        <taxon>Eurotiomycetes</taxon>
        <taxon>Eurotiomycetidae</taxon>
        <taxon>Eurotiales</taxon>
        <taxon>Aspergillaceae</taxon>
        <taxon>Penicillium</taxon>
    </lineage>
</organism>
<evidence type="ECO:0000256" key="1">
    <source>
        <dbReference type="SAM" id="MobiDB-lite"/>
    </source>
</evidence>
<keyword evidence="4" id="KW-1185">Reference proteome</keyword>
<keyword evidence="2" id="KW-0732">Signal</keyword>
<name>A0A1Q5UC42_9EURO</name>
<dbReference type="GO" id="GO:0005975">
    <property type="term" value="P:carbohydrate metabolic process"/>
    <property type="evidence" value="ECO:0007669"/>
    <property type="project" value="InterPro"/>
</dbReference>
<dbReference type="SUPFAM" id="SSF74650">
    <property type="entry name" value="Galactose mutarotase-like"/>
    <property type="match status" value="1"/>
</dbReference>
<proteinExistence type="predicted"/>
<evidence type="ECO:0000313" key="4">
    <source>
        <dbReference type="Proteomes" id="UP000186955"/>
    </source>
</evidence>
<accession>A0A1Q5UC42</accession>
<dbReference type="Proteomes" id="UP000186955">
    <property type="component" value="Unassembled WGS sequence"/>
</dbReference>
<comment type="caution">
    <text evidence="3">The sequence shown here is derived from an EMBL/GenBank/DDBJ whole genome shotgun (WGS) entry which is preliminary data.</text>
</comment>
<evidence type="ECO:0008006" key="5">
    <source>
        <dbReference type="Google" id="ProtNLM"/>
    </source>
</evidence>
<feature type="chain" id="PRO_5013338897" description="Aldose 1-epimerase" evidence="2">
    <location>
        <begin position="21"/>
        <end position="115"/>
    </location>
</feature>
<evidence type="ECO:0000256" key="2">
    <source>
        <dbReference type="SAM" id="SignalP"/>
    </source>
</evidence>
<protein>
    <recommendedName>
        <fullName evidence="5">Aldose 1-epimerase</fullName>
    </recommendedName>
</protein>
<dbReference type="Gene3D" id="2.70.98.10">
    <property type="match status" value="1"/>
</dbReference>
<dbReference type="AlphaFoldDB" id="A0A1Q5UC42"/>
<gene>
    <name evidence="3" type="ORF">PENSUB_4511</name>
</gene>
<feature type="signal peptide" evidence="2">
    <location>
        <begin position="1"/>
        <end position="20"/>
    </location>
</feature>
<dbReference type="STRING" id="1316194.A0A1Q5UC42"/>
<feature type="region of interest" description="Disordered" evidence="1">
    <location>
        <begin position="78"/>
        <end position="97"/>
    </location>
</feature>
<reference evidence="3 4" key="1">
    <citation type="submission" date="2016-10" db="EMBL/GenBank/DDBJ databases">
        <title>Genome sequence of the ascomycete fungus Penicillium subrubescens.</title>
        <authorList>
            <person name="De Vries R.P."/>
            <person name="Peng M."/>
            <person name="Dilokpimol A."/>
            <person name="Hilden K."/>
            <person name="Makela M.R."/>
            <person name="Grigoriev I."/>
            <person name="Riley R."/>
            <person name="Granchi Z."/>
        </authorList>
    </citation>
    <scope>NUCLEOTIDE SEQUENCE [LARGE SCALE GENOMIC DNA]</scope>
    <source>
        <strain evidence="3 4">CBS 132785</strain>
    </source>
</reference>
<dbReference type="GO" id="GO:0003824">
    <property type="term" value="F:catalytic activity"/>
    <property type="evidence" value="ECO:0007669"/>
    <property type="project" value="InterPro"/>
</dbReference>